<comment type="cofactor">
    <cofactor evidence="1">
        <name>Mg(2+)</name>
        <dbReference type="ChEBI" id="CHEBI:18420"/>
    </cofactor>
</comment>
<evidence type="ECO:0000256" key="1">
    <source>
        <dbReference type="ARBA" id="ARBA00001946"/>
    </source>
</evidence>
<dbReference type="InterPro" id="IPR000092">
    <property type="entry name" value="Polyprenyl_synt"/>
</dbReference>
<keyword evidence="5" id="KW-0460">Magnesium</keyword>
<dbReference type="SUPFAM" id="SSF48576">
    <property type="entry name" value="Terpenoid synthases"/>
    <property type="match status" value="1"/>
</dbReference>
<evidence type="ECO:0000256" key="6">
    <source>
        <dbReference type="ARBA" id="ARBA00023229"/>
    </source>
</evidence>
<keyword evidence="3" id="KW-0808">Transferase</keyword>
<dbReference type="GO" id="GO:0006744">
    <property type="term" value="P:ubiquinone biosynthetic process"/>
    <property type="evidence" value="ECO:0007669"/>
    <property type="project" value="TreeGrafter"/>
</dbReference>
<evidence type="ECO:0000256" key="3">
    <source>
        <dbReference type="ARBA" id="ARBA00022679"/>
    </source>
</evidence>
<dbReference type="EMBL" id="MU129019">
    <property type="protein sequence ID" value="KAF9510262.1"/>
    <property type="molecule type" value="Genomic_DNA"/>
</dbReference>
<dbReference type="GO" id="GO:0004659">
    <property type="term" value="F:prenyltransferase activity"/>
    <property type="evidence" value="ECO:0007669"/>
    <property type="project" value="InterPro"/>
</dbReference>
<keyword evidence="4" id="KW-0479">Metal-binding</keyword>
<dbReference type="Proteomes" id="UP000886523">
    <property type="component" value="Unassembled WGS sequence"/>
</dbReference>
<evidence type="ECO:0000313" key="7">
    <source>
        <dbReference type="EMBL" id="KAF9510262.1"/>
    </source>
</evidence>
<evidence type="ECO:0000256" key="2">
    <source>
        <dbReference type="ARBA" id="ARBA00006706"/>
    </source>
</evidence>
<gene>
    <name evidence="7" type="ORF">BS47DRAFT_1373341</name>
</gene>
<dbReference type="PANTHER" id="PTHR12001:SF69">
    <property type="entry name" value="ALL TRANS-POLYPRENYL-DIPHOSPHATE SYNTHASE PDSS1"/>
    <property type="match status" value="1"/>
</dbReference>
<protein>
    <submittedName>
        <fullName evidence="7">Uncharacterized protein</fullName>
    </submittedName>
</protein>
<comment type="caution">
    <text evidence="7">The sequence shown here is derived from an EMBL/GenBank/DDBJ whole genome shotgun (WGS) entry which is preliminary data.</text>
</comment>
<comment type="similarity">
    <text evidence="2">Belongs to the FPP/GGPP synthase family.</text>
</comment>
<dbReference type="PANTHER" id="PTHR12001">
    <property type="entry name" value="GERANYLGERANYL PYROPHOSPHATE SYNTHASE"/>
    <property type="match status" value="1"/>
</dbReference>
<dbReference type="GO" id="GO:0008299">
    <property type="term" value="P:isoprenoid biosynthetic process"/>
    <property type="evidence" value="ECO:0007669"/>
    <property type="project" value="UniProtKB-KW"/>
</dbReference>
<dbReference type="Pfam" id="PF00348">
    <property type="entry name" value="polyprenyl_synt"/>
    <property type="match status" value="1"/>
</dbReference>
<reference evidence="7" key="1">
    <citation type="journal article" date="2020" name="Nat. Commun.">
        <title>Large-scale genome sequencing of mycorrhizal fungi provides insights into the early evolution of symbiotic traits.</title>
        <authorList>
            <person name="Miyauchi S."/>
            <person name="Kiss E."/>
            <person name="Kuo A."/>
            <person name="Drula E."/>
            <person name="Kohler A."/>
            <person name="Sanchez-Garcia M."/>
            <person name="Morin E."/>
            <person name="Andreopoulos B."/>
            <person name="Barry K.W."/>
            <person name="Bonito G."/>
            <person name="Buee M."/>
            <person name="Carver A."/>
            <person name="Chen C."/>
            <person name="Cichocki N."/>
            <person name="Clum A."/>
            <person name="Culley D."/>
            <person name="Crous P.W."/>
            <person name="Fauchery L."/>
            <person name="Girlanda M."/>
            <person name="Hayes R.D."/>
            <person name="Keri Z."/>
            <person name="LaButti K."/>
            <person name="Lipzen A."/>
            <person name="Lombard V."/>
            <person name="Magnuson J."/>
            <person name="Maillard F."/>
            <person name="Murat C."/>
            <person name="Nolan M."/>
            <person name="Ohm R.A."/>
            <person name="Pangilinan J."/>
            <person name="Pereira M.F."/>
            <person name="Perotto S."/>
            <person name="Peter M."/>
            <person name="Pfister S."/>
            <person name="Riley R."/>
            <person name="Sitrit Y."/>
            <person name="Stielow J.B."/>
            <person name="Szollosi G."/>
            <person name="Zifcakova L."/>
            <person name="Stursova M."/>
            <person name="Spatafora J.W."/>
            <person name="Tedersoo L."/>
            <person name="Vaario L.M."/>
            <person name="Yamada A."/>
            <person name="Yan M."/>
            <person name="Wang P."/>
            <person name="Xu J."/>
            <person name="Bruns T."/>
            <person name="Baldrian P."/>
            <person name="Vilgalys R."/>
            <person name="Dunand C."/>
            <person name="Henrissat B."/>
            <person name="Grigoriev I.V."/>
            <person name="Hibbett D."/>
            <person name="Nagy L.G."/>
            <person name="Martin F.M."/>
        </authorList>
    </citation>
    <scope>NUCLEOTIDE SEQUENCE</scope>
    <source>
        <strain evidence="7">UP504</strain>
    </source>
</reference>
<keyword evidence="6" id="KW-0414">Isoprene biosynthesis</keyword>
<dbReference type="InterPro" id="IPR008949">
    <property type="entry name" value="Isoprenoid_synthase_dom_sf"/>
</dbReference>
<organism evidence="7 8">
    <name type="scientific">Hydnum rufescens UP504</name>
    <dbReference type="NCBI Taxonomy" id="1448309"/>
    <lineage>
        <taxon>Eukaryota</taxon>
        <taxon>Fungi</taxon>
        <taxon>Dikarya</taxon>
        <taxon>Basidiomycota</taxon>
        <taxon>Agaricomycotina</taxon>
        <taxon>Agaricomycetes</taxon>
        <taxon>Cantharellales</taxon>
        <taxon>Hydnaceae</taxon>
        <taxon>Hydnum</taxon>
    </lineage>
</organism>
<dbReference type="GO" id="GO:1990234">
    <property type="term" value="C:transferase complex"/>
    <property type="evidence" value="ECO:0007669"/>
    <property type="project" value="TreeGrafter"/>
</dbReference>
<name>A0A9P6DQQ0_9AGAM</name>
<sequence length="210" mass="22984">MHMYLSVVGEEVESGNVMGVCCNCFVQSGQGRGLANVGRNKSGGTGTPVVPVLGEQVWMTYIRKLYLKTASLMAKFAHASIVLGDVAYAYGRNLGIAFQLVDDALDFSPSSALGKPGYRTSLKLGLAMAPTLYAWEEHPEMAQLIVRRFKHEGDIEWARTLVMHSNALERTQNLTKEYSNKALEVLDRLPHTDAKDALASLASAVVEHTR</sequence>
<dbReference type="AlphaFoldDB" id="A0A9P6DQQ0"/>
<keyword evidence="8" id="KW-1185">Reference proteome</keyword>
<accession>A0A9P6DQQ0</accession>
<dbReference type="GO" id="GO:0046872">
    <property type="term" value="F:metal ion binding"/>
    <property type="evidence" value="ECO:0007669"/>
    <property type="project" value="UniProtKB-KW"/>
</dbReference>
<proteinExistence type="inferred from homology"/>
<dbReference type="OrthoDB" id="9927103at2759"/>
<evidence type="ECO:0000313" key="8">
    <source>
        <dbReference type="Proteomes" id="UP000886523"/>
    </source>
</evidence>
<evidence type="ECO:0000256" key="5">
    <source>
        <dbReference type="ARBA" id="ARBA00022842"/>
    </source>
</evidence>
<evidence type="ECO:0000256" key="4">
    <source>
        <dbReference type="ARBA" id="ARBA00022723"/>
    </source>
</evidence>
<dbReference type="Gene3D" id="1.10.600.10">
    <property type="entry name" value="Farnesyl Diphosphate Synthase"/>
    <property type="match status" value="1"/>
</dbReference>